<evidence type="ECO:0000313" key="3">
    <source>
        <dbReference type="EMBL" id="RDU22648.1"/>
    </source>
</evidence>
<organism evidence="3 4">
    <name type="scientific">Anaerosacchariphilus polymeriproducens</name>
    <dbReference type="NCBI Taxonomy" id="1812858"/>
    <lineage>
        <taxon>Bacteria</taxon>
        <taxon>Bacillati</taxon>
        <taxon>Bacillota</taxon>
        <taxon>Clostridia</taxon>
        <taxon>Lachnospirales</taxon>
        <taxon>Lachnospiraceae</taxon>
        <taxon>Anaerosacchariphilus</taxon>
    </lineage>
</organism>
<feature type="region of interest" description="Disordered" evidence="1">
    <location>
        <begin position="129"/>
        <end position="161"/>
    </location>
</feature>
<dbReference type="RefSeq" id="WP_115483058.1">
    <property type="nucleotide sequence ID" value="NZ_QRCT01000049.1"/>
</dbReference>
<keyword evidence="2" id="KW-0732">Signal</keyword>
<name>A0A371ASV6_9FIRM</name>
<evidence type="ECO:0000313" key="4">
    <source>
        <dbReference type="Proteomes" id="UP000255036"/>
    </source>
</evidence>
<dbReference type="Pfam" id="PF10925">
    <property type="entry name" value="DUF2680"/>
    <property type="match status" value="1"/>
</dbReference>
<sequence length="161" mass="16477">MNNKKRLITGCIVAAALTTTSMIAFAASPYSTPAEAVSGITGRTTESVIAERMETGKTYGAIASAAGKLDEYKKASLEMKKNNLNAQVAAGTITQDKADSIIKSIEDNQSTCDGTGTAKIGQKMGAKFGSNGAGKGNQGSRMGRGQGSGCGMNSSSSCIYQ</sequence>
<feature type="chain" id="PRO_5016754634" evidence="2">
    <location>
        <begin position="27"/>
        <end position="161"/>
    </location>
</feature>
<feature type="compositionally biased region" description="Low complexity" evidence="1">
    <location>
        <begin position="151"/>
        <end position="161"/>
    </location>
</feature>
<feature type="signal peptide" evidence="2">
    <location>
        <begin position="1"/>
        <end position="26"/>
    </location>
</feature>
<comment type="caution">
    <text evidence="3">The sequence shown here is derived from an EMBL/GenBank/DDBJ whole genome shotgun (WGS) entry which is preliminary data.</text>
</comment>
<gene>
    <name evidence="3" type="ORF">DWV06_15370</name>
</gene>
<proteinExistence type="predicted"/>
<protein>
    <submittedName>
        <fullName evidence="3">DUF2680 domain-containing protein</fullName>
    </submittedName>
</protein>
<feature type="compositionally biased region" description="Gly residues" evidence="1">
    <location>
        <begin position="131"/>
        <end position="150"/>
    </location>
</feature>
<reference evidence="3 4" key="1">
    <citation type="submission" date="2018-07" db="EMBL/GenBank/DDBJ databases">
        <title>Anaerosacharophilus polymeroproducens gen. nov. sp. nov., an anaerobic bacterium isolated from salt field.</title>
        <authorList>
            <person name="Kim W."/>
            <person name="Yang S.-H."/>
            <person name="Oh J."/>
            <person name="Lee J.-H."/>
            <person name="Kwon K.K."/>
        </authorList>
    </citation>
    <scope>NUCLEOTIDE SEQUENCE [LARGE SCALE GENOMIC DNA]</scope>
    <source>
        <strain evidence="3 4">MCWD5</strain>
    </source>
</reference>
<accession>A0A371ASV6</accession>
<dbReference type="OrthoDB" id="1809211at2"/>
<evidence type="ECO:0000256" key="2">
    <source>
        <dbReference type="SAM" id="SignalP"/>
    </source>
</evidence>
<dbReference type="EMBL" id="QRCT01000049">
    <property type="protein sequence ID" value="RDU22648.1"/>
    <property type="molecule type" value="Genomic_DNA"/>
</dbReference>
<keyword evidence="4" id="KW-1185">Reference proteome</keyword>
<dbReference type="Proteomes" id="UP000255036">
    <property type="component" value="Unassembled WGS sequence"/>
</dbReference>
<evidence type="ECO:0000256" key="1">
    <source>
        <dbReference type="SAM" id="MobiDB-lite"/>
    </source>
</evidence>
<dbReference type="AlphaFoldDB" id="A0A371ASV6"/>
<dbReference type="InterPro" id="IPR024485">
    <property type="entry name" value="DUF2680"/>
</dbReference>